<gene>
    <name evidence="11" type="ORF">R1sor_020461</name>
</gene>
<proteinExistence type="predicted"/>
<evidence type="ECO:0000256" key="3">
    <source>
        <dbReference type="ARBA" id="ARBA00022692"/>
    </source>
</evidence>
<evidence type="ECO:0000256" key="6">
    <source>
        <dbReference type="ARBA" id="ARBA00022989"/>
    </source>
</evidence>
<evidence type="ECO:0000256" key="5">
    <source>
        <dbReference type="ARBA" id="ARBA00022840"/>
    </source>
</evidence>
<keyword evidence="6 9" id="KW-1133">Transmembrane helix</keyword>
<dbReference type="Proteomes" id="UP001633002">
    <property type="component" value="Unassembled WGS sequence"/>
</dbReference>
<keyword evidence="5" id="KW-0067">ATP-binding</keyword>
<feature type="compositionally biased region" description="Polar residues" evidence="8">
    <location>
        <begin position="77"/>
        <end position="95"/>
    </location>
</feature>
<dbReference type="InterPro" id="IPR027417">
    <property type="entry name" value="P-loop_NTPase"/>
</dbReference>
<evidence type="ECO:0000256" key="8">
    <source>
        <dbReference type="SAM" id="MobiDB-lite"/>
    </source>
</evidence>
<feature type="transmembrane region" description="Helical" evidence="9">
    <location>
        <begin position="642"/>
        <end position="662"/>
    </location>
</feature>
<dbReference type="InterPro" id="IPR050352">
    <property type="entry name" value="ABCG_transporters"/>
</dbReference>
<organism evidence="11 12">
    <name type="scientific">Riccia sorocarpa</name>
    <dbReference type="NCBI Taxonomy" id="122646"/>
    <lineage>
        <taxon>Eukaryota</taxon>
        <taxon>Viridiplantae</taxon>
        <taxon>Streptophyta</taxon>
        <taxon>Embryophyta</taxon>
        <taxon>Marchantiophyta</taxon>
        <taxon>Marchantiopsida</taxon>
        <taxon>Marchantiidae</taxon>
        <taxon>Marchantiales</taxon>
        <taxon>Ricciaceae</taxon>
        <taxon>Riccia</taxon>
    </lineage>
</organism>
<protein>
    <recommendedName>
        <fullName evidence="10">ABC transporter domain-containing protein</fullName>
    </recommendedName>
</protein>
<evidence type="ECO:0000313" key="12">
    <source>
        <dbReference type="Proteomes" id="UP001633002"/>
    </source>
</evidence>
<comment type="subcellular location">
    <subcellularLocation>
        <location evidence="1">Membrane</location>
        <topology evidence="1">Multi-pass membrane protein</topology>
    </subcellularLocation>
</comment>
<evidence type="ECO:0000256" key="4">
    <source>
        <dbReference type="ARBA" id="ARBA00022741"/>
    </source>
</evidence>
<keyword evidence="4" id="KW-0547">Nucleotide-binding</keyword>
<keyword evidence="2" id="KW-0813">Transport</keyword>
<dbReference type="InterPro" id="IPR003593">
    <property type="entry name" value="AAA+_ATPase"/>
</dbReference>
<name>A0ABD3ILQ0_9MARC</name>
<dbReference type="Pfam" id="PF00005">
    <property type="entry name" value="ABC_tran"/>
    <property type="match status" value="1"/>
</dbReference>
<keyword evidence="3 9" id="KW-0812">Transmembrane</keyword>
<feature type="transmembrane region" description="Helical" evidence="9">
    <location>
        <begin position="759"/>
        <end position="785"/>
    </location>
</feature>
<keyword evidence="7 9" id="KW-0472">Membrane</keyword>
<feature type="domain" description="ABC transporter" evidence="10">
    <location>
        <begin position="257"/>
        <end position="497"/>
    </location>
</feature>
<dbReference type="PROSITE" id="PS00211">
    <property type="entry name" value="ABC_TRANSPORTER_1"/>
    <property type="match status" value="1"/>
</dbReference>
<dbReference type="GO" id="GO:0005524">
    <property type="term" value="F:ATP binding"/>
    <property type="evidence" value="ECO:0007669"/>
    <property type="project" value="UniProtKB-KW"/>
</dbReference>
<evidence type="ECO:0000256" key="7">
    <source>
        <dbReference type="ARBA" id="ARBA00023136"/>
    </source>
</evidence>
<dbReference type="InterPro" id="IPR013525">
    <property type="entry name" value="ABC2_TM"/>
</dbReference>
<reference evidence="11 12" key="1">
    <citation type="submission" date="2024-09" db="EMBL/GenBank/DDBJ databases">
        <title>Chromosome-scale assembly of Riccia sorocarpa.</title>
        <authorList>
            <person name="Paukszto L."/>
        </authorList>
    </citation>
    <scope>NUCLEOTIDE SEQUENCE [LARGE SCALE GENOMIC DNA]</scope>
    <source>
        <strain evidence="11">LP-2024</strain>
        <tissue evidence="11">Aerial parts of the thallus</tissue>
    </source>
</reference>
<dbReference type="PROSITE" id="PS50893">
    <property type="entry name" value="ABC_TRANSPORTER_2"/>
    <property type="match status" value="1"/>
</dbReference>
<dbReference type="GO" id="GO:0016020">
    <property type="term" value="C:membrane"/>
    <property type="evidence" value="ECO:0007669"/>
    <property type="project" value="UniProtKB-SubCell"/>
</dbReference>
<evidence type="ECO:0000256" key="9">
    <source>
        <dbReference type="SAM" id="Phobius"/>
    </source>
</evidence>
<dbReference type="AlphaFoldDB" id="A0ABD3ILQ0"/>
<evidence type="ECO:0000256" key="1">
    <source>
        <dbReference type="ARBA" id="ARBA00004141"/>
    </source>
</evidence>
<feature type="transmembrane region" description="Helical" evidence="9">
    <location>
        <begin position="683"/>
        <end position="708"/>
    </location>
</feature>
<dbReference type="SMART" id="SM00382">
    <property type="entry name" value="AAA"/>
    <property type="match status" value="1"/>
</dbReference>
<feature type="region of interest" description="Disordered" evidence="8">
    <location>
        <begin position="57"/>
        <end position="111"/>
    </location>
</feature>
<evidence type="ECO:0000256" key="2">
    <source>
        <dbReference type="ARBA" id="ARBA00022448"/>
    </source>
</evidence>
<sequence length="794" mass="88231">MSSTVSSPHSEGDVKEILAECGCSTLRETEHVNVNRFSSHGISHLSTSFDIDEILRSTSQGMPGDGDRSLDLDASISKKSNSTTTGTPRNSSTLWTEPDSDHRPSRTGTASWTAAVKACSKMNSEAEPLDPKDELARKSVSLECLWHAVADPPRSFSYGRRSCSVELPRRSFHRSHNVGRGRHRRSRSTGSGFLSMCYAETGELFTGLDITHLNITPPVKDTAESTLQPSTTLPVYIKFTNLVYRVSSRSPSSSSWMDVRSLGQKLRRSSLEKIILHGISGAVCPGEILGILGPSGSGKTTLVQILAGRIPNYEGTITHNDIPFTKSMNHRMALVTQDDFFYPRLTVKETITCAALLTLPRDLSRQGKRRRALDVLTELGLDKCQDKLVGSAQVKGVSAGERKRVSIGCEILTDPTLLLLDEPTSGLDSVTALSIVRILRNLSHSGKTIISTIRQPSSVIFHMLDKILLLSDGHPLFFGSRNKAIGYFEYIGFHPTFASNPADFLIDLASGITHDLEDLQRECSPSVLNERKRGRTADEHSHVEKIVKDAYLAHMLQETRYKTSNRNPNSAQRLQISRETVERRQWSTSWLQQFIILAHRALRDRRHENFRAPRVLEILAVTIFASLIWWNSSNSIENQAGLLFFSTIIWAYFPLSGAIHTFPLERDMVRKEMASGMYRLSAYFFAQFVIDMSIEFILPTFYTILVYWMGGLKPSAVAFFTTWAILLSNVLVARGMGLAISAVCMNLKKASHVVDVQAISIVGLGGTFSSVLAMLAFMVGFRLIAYAGFRRMKL</sequence>
<dbReference type="InterPro" id="IPR003439">
    <property type="entry name" value="ABC_transporter-like_ATP-bd"/>
</dbReference>
<dbReference type="PANTHER" id="PTHR48041">
    <property type="entry name" value="ABC TRANSPORTER G FAMILY MEMBER 28"/>
    <property type="match status" value="1"/>
</dbReference>
<evidence type="ECO:0000259" key="10">
    <source>
        <dbReference type="PROSITE" id="PS50893"/>
    </source>
</evidence>
<feature type="transmembrane region" description="Helical" evidence="9">
    <location>
        <begin position="720"/>
        <end position="747"/>
    </location>
</feature>
<dbReference type="Pfam" id="PF01061">
    <property type="entry name" value="ABC2_membrane"/>
    <property type="match status" value="1"/>
</dbReference>
<keyword evidence="12" id="KW-1185">Reference proteome</keyword>
<dbReference type="EMBL" id="JBJQOH010000001">
    <property type="protein sequence ID" value="KAL3702439.1"/>
    <property type="molecule type" value="Genomic_DNA"/>
</dbReference>
<dbReference type="SUPFAM" id="SSF52540">
    <property type="entry name" value="P-loop containing nucleoside triphosphate hydrolases"/>
    <property type="match status" value="1"/>
</dbReference>
<dbReference type="InterPro" id="IPR017871">
    <property type="entry name" value="ABC_transporter-like_CS"/>
</dbReference>
<accession>A0ABD3ILQ0</accession>
<comment type="caution">
    <text evidence="11">The sequence shown here is derived from an EMBL/GenBank/DDBJ whole genome shotgun (WGS) entry which is preliminary data.</text>
</comment>
<dbReference type="Gene3D" id="3.40.50.300">
    <property type="entry name" value="P-loop containing nucleotide triphosphate hydrolases"/>
    <property type="match status" value="1"/>
</dbReference>
<dbReference type="PANTHER" id="PTHR48041:SF111">
    <property type="entry name" value="ABC TRANSPORTER G FAMILY MEMBER 14"/>
    <property type="match status" value="1"/>
</dbReference>
<evidence type="ECO:0000313" key="11">
    <source>
        <dbReference type="EMBL" id="KAL3702439.1"/>
    </source>
</evidence>